<comment type="cofactor">
    <cofactor evidence="2">
        <name>Ca(2+)</name>
        <dbReference type="ChEBI" id="CHEBI:29108"/>
    </cofactor>
</comment>
<evidence type="ECO:0000313" key="18">
    <source>
        <dbReference type="EMBL" id="CAL4110127.1"/>
    </source>
</evidence>
<feature type="signal peptide" evidence="15">
    <location>
        <begin position="1"/>
        <end position="20"/>
    </location>
</feature>
<organism evidence="18 19">
    <name type="scientific">Meganyctiphanes norvegica</name>
    <name type="common">Northern krill</name>
    <name type="synonym">Thysanopoda norvegica</name>
    <dbReference type="NCBI Taxonomy" id="48144"/>
    <lineage>
        <taxon>Eukaryota</taxon>
        <taxon>Metazoa</taxon>
        <taxon>Ecdysozoa</taxon>
        <taxon>Arthropoda</taxon>
        <taxon>Crustacea</taxon>
        <taxon>Multicrustacea</taxon>
        <taxon>Malacostraca</taxon>
        <taxon>Eumalacostraca</taxon>
        <taxon>Eucarida</taxon>
        <taxon>Euphausiacea</taxon>
        <taxon>Euphausiidae</taxon>
        <taxon>Meganyctiphanes</taxon>
    </lineage>
</organism>
<dbReference type="EMBL" id="CAXKWB010014306">
    <property type="protein sequence ID" value="CAL4110127.1"/>
    <property type="molecule type" value="Genomic_DNA"/>
</dbReference>
<feature type="domain" description="Glycosyl hydrolase family 13 catalytic" evidence="17">
    <location>
        <begin position="30"/>
        <end position="403"/>
    </location>
</feature>
<gene>
    <name evidence="18" type="ORF">MNOR_LOCUS19337</name>
</gene>
<proteinExistence type="inferred from homology"/>
<evidence type="ECO:0000256" key="11">
    <source>
        <dbReference type="ARBA" id="ARBA00023277"/>
    </source>
</evidence>
<evidence type="ECO:0000256" key="14">
    <source>
        <dbReference type="RuleBase" id="RU361134"/>
    </source>
</evidence>
<dbReference type="PANTHER" id="PTHR43447">
    <property type="entry name" value="ALPHA-AMYLASE"/>
    <property type="match status" value="1"/>
</dbReference>
<evidence type="ECO:0000313" key="19">
    <source>
        <dbReference type="Proteomes" id="UP001497623"/>
    </source>
</evidence>
<dbReference type="InterPro" id="IPR006047">
    <property type="entry name" value="GH13_cat_dom"/>
</dbReference>
<evidence type="ECO:0000256" key="5">
    <source>
        <dbReference type="ARBA" id="ARBA00011245"/>
    </source>
</evidence>
<evidence type="ECO:0000256" key="12">
    <source>
        <dbReference type="ARBA" id="ARBA00023295"/>
    </source>
</evidence>
<evidence type="ECO:0000256" key="2">
    <source>
        <dbReference type="ARBA" id="ARBA00001913"/>
    </source>
</evidence>
<dbReference type="SMART" id="SM00642">
    <property type="entry name" value="Aamy"/>
    <property type="match status" value="1"/>
</dbReference>
<evidence type="ECO:0000256" key="13">
    <source>
        <dbReference type="RuleBase" id="RU003615"/>
    </source>
</evidence>
<dbReference type="InterPro" id="IPR031319">
    <property type="entry name" value="A-amylase_C"/>
</dbReference>
<comment type="catalytic activity">
    <reaction evidence="1 14">
        <text>Endohydrolysis of (1-&gt;4)-alpha-D-glucosidic linkages in polysaccharides containing three or more (1-&gt;4)-alpha-linked D-glucose units.</text>
        <dbReference type="EC" id="3.2.1.1"/>
    </reaction>
</comment>
<dbReference type="InterPro" id="IPR017853">
    <property type="entry name" value="GH"/>
</dbReference>
<dbReference type="AlphaFoldDB" id="A0AAV2R0V6"/>
<accession>A0AAV2R0V6</accession>
<keyword evidence="7" id="KW-0479">Metal-binding</keyword>
<evidence type="ECO:0000256" key="3">
    <source>
        <dbReference type="ARBA" id="ARBA00001923"/>
    </source>
</evidence>
<dbReference type="GO" id="GO:0046872">
    <property type="term" value="F:metal ion binding"/>
    <property type="evidence" value="ECO:0007669"/>
    <property type="project" value="UniProtKB-KW"/>
</dbReference>
<dbReference type="SUPFAM" id="SSF51011">
    <property type="entry name" value="Glycosyl hydrolase domain"/>
    <property type="match status" value="1"/>
</dbReference>
<evidence type="ECO:0000256" key="7">
    <source>
        <dbReference type="ARBA" id="ARBA00022723"/>
    </source>
</evidence>
<evidence type="ECO:0000256" key="4">
    <source>
        <dbReference type="ARBA" id="ARBA00008061"/>
    </source>
</evidence>
<evidence type="ECO:0000259" key="16">
    <source>
        <dbReference type="SMART" id="SM00632"/>
    </source>
</evidence>
<dbReference type="SUPFAM" id="SSF51445">
    <property type="entry name" value="(Trans)glycosidases"/>
    <property type="match status" value="1"/>
</dbReference>
<feature type="non-terminal residue" evidence="18">
    <location>
        <position position="710"/>
    </location>
</feature>
<keyword evidence="19" id="KW-1185">Reference proteome</keyword>
<feature type="domain" description="Alpha-amylase C-terminal" evidence="16">
    <location>
        <begin position="412"/>
        <end position="488"/>
    </location>
</feature>
<evidence type="ECO:0000256" key="1">
    <source>
        <dbReference type="ARBA" id="ARBA00000548"/>
    </source>
</evidence>
<dbReference type="CDD" id="cd11317">
    <property type="entry name" value="AmyAc_bac_euk_AmyA"/>
    <property type="match status" value="1"/>
</dbReference>
<keyword evidence="10" id="KW-0868">Chloride</keyword>
<dbReference type="Pfam" id="PF00128">
    <property type="entry name" value="Alpha-amylase"/>
    <property type="match status" value="1"/>
</dbReference>
<keyword evidence="15" id="KW-0732">Signal</keyword>
<keyword evidence="9" id="KW-0106">Calcium</keyword>
<sequence>MLSTVRLLIFGLLSASTAYAYDTPSCDGRQTIVHLFEWKWSDIAAECERFLGPVGFCAVQVSPPMEHAVIGEAGYPWWQRYQPVSYKLGSRSGNEAEFTDMVQRCNAVGVRIIVDAVVNHMTGLGRTGQGSAGSNFNADNHDFPGVPFGPNDFTPRDLCPSSNGDIQNYGDPNEVRNCMLVGLTDLYGGTQYVREKVAEYFNHCIDIGVMGFRVDASKHMWPGDLQAIEDMTKDLSTSAGFPGGQRAFFFHEVIDQGGEPITVDEYFGVGRTTEFRFCKKIAWGINDFSGLGGMYDAGWGMAPSDKAVVFVDNHDNQRGHGGAGDVLTHKTPKEYKMAVCFTLAHDYGFARIMSSFYFDSTDQGPPGSGGGTSDVTINEDGTCGNGWVCEHRWHAITQMVKFRNAAAGTYIENWYQEGDNVAFSRGNKAFFAMSKYGSFDMTLQTGLPSGTYQDIINGGTVTVNGDGTAQISINNGEDPMFAICVGCDGNGPTVDPNAPTTTPGPTEAPIISGIHRTVVFIHDQTAPGQDLFIRGGVDAGERPGCSDNAESDVCAVGMTVNSLGSGDHYAKYDAWRVGDTKLDWYGSQAAQGSYMGQQASGTSLAWTTNTPGEDGYQELNKWGDHYWMVDMDMDCGDSENGWFDLKAYLTNNGDGWESDISQVGACTGGSGGSAPYSSKNHIAKCGFVNVFEFSGSSCQIDSMPSYTEKL</sequence>
<comment type="subunit">
    <text evidence="5">Monomer.</text>
</comment>
<dbReference type="Gene3D" id="3.20.20.80">
    <property type="entry name" value="Glycosidases"/>
    <property type="match status" value="1"/>
</dbReference>
<keyword evidence="12 14" id="KW-0326">Glycosidase</keyword>
<evidence type="ECO:0000256" key="8">
    <source>
        <dbReference type="ARBA" id="ARBA00022801"/>
    </source>
</evidence>
<dbReference type="SMART" id="SM00632">
    <property type="entry name" value="Aamy_C"/>
    <property type="match status" value="1"/>
</dbReference>
<keyword evidence="8 14" id="KW-0378">Hydrolase</keyword>
<comment type="cofactor">
    <cofactor evidence="3">
        <name>chloride</name>
        <dbReference type="ChEBI" id="CHEBI:17996"/>
    </cofactor>
</comment>
<evidence type="ECO:0000256" key="6">
    <source>
        <dbReference type="ARBA" id="ARBA00012595"/>
    </source>
</evidence>
<dbReference type="GO" id="GO:0004556">
    <property type="term" value="F:alpha-amylase activity"/>
    <property type="evidence" value="ECO:0007669"/>
    <property type="project" value="UniProtKB-UniRule"/>
</dbReference>
<protein>
    <recommendedName>
        <fullName evidence="6 14">Alpha-amylase</fullName>
        <ecNumber evidence="6 14">3.2.1.1</ecNumber>
    </recommendedName>
</protein>
<feature type="chain" id="PRO_5043517102" description="Alpha-amylase" evidence="15">
    <location>
        <begin position="21"/>
        <end position="710"/>
    </location>
</feature>
<dbReference type="PRINTS" id="PR00110">
    <property type="entry name" value="ALPHAAMYLASE"/>
</dbReference>
<dbReference type="InterPro" id="IPR006046">
    <property type="entry name" value="Alpha_amylase"/>
</dbReference>
<evidence type="ECO:0000256" key="10">
    <source>
        <dbReference type="ARBA" id="ARBA00023214"/>
    </source>
</evidence>
<evidence type="ECO:0000256" key="15">
    <source>
        <dbReference type="SAM" id="SignalP"/>
    </source>
</evidence>
<comment type="similarity">
    <text evidence="4 13">Belongs to the glycosyl hydrolase 13 family.</text>
</comment>
<evidence type="ECO:0000259" key="17">
    <source>
        <dbReference type="SMART" id="SM00642"/>
    </source>
</evidence>
<name>A0AAV2R0V6_MEGNR</name>
<dbReference type="InterPro" id="IPR013780">
    <property type="entry name" value="Glyco_hydro_b"/>
</dbReference>
<keyword evidence="11 14" id="KW-0119">Carbohydrate metabolism</keyword>
<dbReference type="Gene3D" id="2.60.40.1180">
    <property type="entry name" value="Golgi alpha-mannosidase II"/>
    <property type="match status" value="1"/>
</dbReference>
<comment type="caution">
    <text evidence="18">The sequence shown here is derived from an EMBL/GenBank/DDBJ whole genome shotgun (WGS) entry which is preliminary data.</text>
</comment>
<dbReference type="GO" id="GO:0005975">
    <property type="term" value="P:carbohydrate metabolic process"/>
    <property type="evidence" value="ECO:0007669"/>
    <property type="project" value="InterPro"/>
</dbReference>
<evidence type="ECO:0000256" key="9">
    <source>
        <dbReference type="ARBA" id="ARBA00022837"/>
    </source>
</evidence>
<dbReference type="Proteomes" id="UP001497623">
    <property type="component" value="Unassembled WGS sequence"/>
</dbReference>
<dbReference type="EC" id="3.2.1.1" evidence="6 14"/>
<reference evidence="18 19" key="1">
    <citation type="submission" date="2024-05" db="EMBL/GenBank/DDBJ databases">
        <authorList>
            <person name="Wallberg A."/>
        </authorList>
    </citation>
    <scope>NUCLEOTIDE SEQUENCE [LARGE SCALE GENOMIC DNA]</scope>
</reference>